<protein>
    <submittedName>
        <fullName evidence="1">Uncharacterized protein</fullName>
    </submittedName>
</protein>
<gene>
    <name evidence="1" type="ORF">GJ689_10345</name>
</gene>
<evidence type="ECO:0000313" key="1">
    <source>
        <dbReference type="EMBL" id="MTW16606.1"/>
    </source>
</evidence>
<dbReference type="Proteomes" id="UP000438991">
    <property type="component" value="Unassembled WGS sequence"/>
</dbReference>
<dbReference type="EMBL" id="WNKV01000007">
    <property type="protein sequence ID" value="MTW16606.1"/>
    <property type="molecule type" value="Genomic_DNA"/>
</dbReference>
<organism evidence="1 2">
    <name type="scientific">Rhodoplanes serenus</name>
    <dbReference type="NCBI Taxonomy" id="200615"/>
    <lineage>
        <taxon>Bacteria</taxon>
        <taxon>Pseudomonadati</taxon>
        <taxon>Pseudomonadota</taxon>
        <taxon>Alphaproteobacteria</taxon>
        <taxon>Hyphomicrobiales</taxon>
        <taxon>Nitrobacteraceae</taxon>
        <taxon>Rhodoplanes</taxon>
    </lineage>
</organism>
<comment type="caution">
    <text evidence="1">The sequence shown here is derived from an EMBL/GenBank/DDBJ whole genome shotgun (WGS) entry which is preliminary data.</text>
</comment>
<name>A0A9X5ARV5_9BRAD</name>
<dbReference type="AlphaFoldDB" id="A0A9X5ARV5"/>
<proteinExistence type="predicted"/>
<accession>A0A9X5ARV5</accession>
<reference evidence="1 2" key="1">
    <citation type="submission" date="2019-11" db="EMBL/GenBank/DDBJ databases">
        <title>Whole-genome sequence of Rhodoplanes serenus DSM 18633, type strain.</title>
        <authorList>
            <person name="Kyndt J.A."/>
            <person name="Meyer T.E."/>
        </authorList>
    </citation>
    <scope>NUCLEOTIDE SEQUENCE [LARGE SCALE GENOMIC DNA]</scope>
    <source>
        <strain evidence="1 2">DSM 18633</strain>
    </source>
</reference>
<dbReference type="RefSeq" id="WP_155479538.1">
    <property type="nucleotide sequence ID" value="NZ_WNKV01000007.1"/>
</dbReference>
<evidence type="ECO:0000313" key="2">
    <source>
        <dbReference type="Proteomes" id="UP000438991"/>
    </source>
</evidence>
<sequence length="63" mass="6738">MPRRAALVTETEIARAIRAARRAGAAVVEIHPDGRVLVRLDRPSELAAAPGVAPIDDEPEIVM</sequence>